<dbReference type="Gene3D" id="3.20.20.80">
    <property type="entry name" value="Glycosidases"/>
    <property type="match status" value="1"/>
</dbReference>
<feature type="region of interest" description="Disordered" evidence="7">
    <location>
        <begin position="607"/>
        <end position="638"/>
    </location>
</feature>
<dbReference type="PRINTS" id="PR00738">
    <property type="entry name" value="GLHYDRLASE20"/>
</dbReference>
<reference evidence="10 11" key="1">
    <citation type="submission" date="2019-07" db="EMBL/GenBank/DDBJ databases">
        <authorList>
            <person name="Zhou L.-Y."/>
        </authorList>
    </citation>
    <scope>NUCLEOTIDE SEQUENCE [LARGE SCALE GENOMIC DNA]</scope>
    <source>
        <strain evidence="10 11">YIM 101269</strain>
    </source>
</reference>
<dbReference type="PANTHER" id="PTHR22600:SF57">
    <property type="entry name" value="BETA-N-ACETYLHEXOSAMINIDASE"/>
    <property type="match status" value="1"/>
</dbReference>
<evidence type="ECO:0000256" key="5">
    <source>
        <dbReference type="ARBA" id="ARBA00023295"/>
    </source>
</evidence>
<dbReference type="InterPro" id="IPR017853">
    <property type="entry name" value="GH"/>
</dbReference>
<dbReference type="SUPFAM" id="SSF51445">
    <property type="entry name" value="(Trans)glycosidases"/>
    <property type="match status" value="1"/>
</dbReference>
<comment type="caution">
    <text evidence="10">The sequence shown here is derived from an EMBL/GenBank/DDBJ whole genome shotgun (WGS) entry which is preliminary data.</text>
</comment>
<dbReference type="OrthoDB" id="9763537at2"/>
<dbReference type="Proteomes" id="UP000317638">
    <property type="component" value="Unassembled WGS sequence"/>
</dbReference>
<keyword evidence="5" id="KW-0326">Glycosidase</keyword>
<accession>A0A553K4I1</accession>
<feature type="domain" description="Beta-hexosaminidase bacterial type N-terminal" evidence="9">
    <location>
        <begin position="113"/>
        <end position="235"/>
    </location>
</feature>
<feature type="region of interest" description="Disordered" evidence="7">
    <location>
        <begin position="1"/>
        <end position="113"/>
    </location>
</feature>
<evidence type="ECO:0000256" key="3">
    <source>
        <dbReference type="ARBA" id="ARBA00012663"/>
    </source>
</evidence>
<proteinExistence type="inferred from homology"/>
<evidence type="ECO:0000313" key="11">
    <source>
        <dbReference type="Proteomes" id="UP000317638"/>
    </source>
</evidence>
<dbReference type="EMBL" id="VKKG01000001">
    <property type="protein sequence ID" value="TRY19591.1"/>
    <property type="molecule type" value="Genomic_DNA"/>
</dbReference>
<feature type="domain" description="Glycoside hydrolase family 20 catalytic" evidence="8">
    <location>
        <begin position="239"/>
        <end position="578"/>
    </location>
</feature>
<dbReference type="Pfam" id="PF00728">
    <property type="entry name" value="Glyco_hydro_20"/>
    <property type="match status" value="1"/>
</dbReference>
<dbReference type="EC" id="3.2.1.52" evidence="3"/>
<feature type="compositionally biased region" description="Basic and acidic residues" evidence="7">
    <location>
        <begin position="99"/>
        <end position="108"/>
    </location>
</feature>
<evidence type="ECO:0000259" key="9">
    <source>
        <dbReference type="Pfam" id="PF02838"/>
    </source>
</evidence>
<feature type="compositionally biased region" description="Low complexity" evidence="7">
    <location>
        <begin position="21"/>
        <end position="33"/>
    </location>
</feature>
<feature type="compositionally biased region" description="Basic residues" evidence="7">
    <location>
        <begin position="55"/>
        <end position="64"/>
    </location>
</feature>
<dbReference type="PANTHER" id="PTHR22600">
    <property type="entry name" value="BETA-HEXOSAMINIDASE"/>
    <property type="match status" value="1"/>
</dbReference>
<dbReference type="CDD" id="cd06563">
    <property type="entry name" value="GH20_chitobiase-like"/>
    <property type="match status" value="1"/>
</dbReference>
<dbReference type="GO" id="GO:0005975">
    <property type="term" value="P:carbohydrate metabolic process"/>
    <property type="evidence" value="ECO:0007669"/>
    <property type="project" value="InterPro"/>
</dbReference>
<evidence type="ECO:0000313" key="10">
    <source>
        <dbReference type="EMBL" id="TRY19591.1"/>
    </source>
</evidence>
<gene>
    <name evidence="10" type="ORF">FOJ82_01440</name>
</gene>
<comment type="similarity">
    <text evidence="2">Belongs to the glycosyl hydrolase 20 family.</text>
</comment>
<dbReference type="GO" id="GO:0004563">
    <property type="term" value="F:beta-N-acetylhexosaminidase activity"/>
    <property type="evidence" value="ECO:0007669"/>
    <property type="project" value="UniProtKB-EC"/>
</dbReference>
<dbReference type="InterPro" id="IPR029018">
    <property type="entry name" value="Hex-like_dom2"/>
</dbReference>
<dbReference type="GO" id="GO:0030203">
    <property type="term" value="P:glycosaminoglycan metabolic process"/>
    <property type="evidence" value="ECO:0007669"/>
    <property type="project" value="TreeGrafter"/>
</dbReference>
<comment type="catalytic activity">
    <reaction evidence="1">
        <text>Hydrolysis of terminal non-reducing N-acetyl-D-hexosamine residues in N-acetyl-beta-D-hexosaminides.</text>
        <dbReference type="EC" id="3.2.1.52"/>
    </reaction>
</comment>
<evidence type="ECO:0000256" key="4">
    <source>
        <dbReference type="ARBA" id="ARBA00022801"/>
    </source>
</evidence>
<evidence type="ECO:0000256" key="6">
    <source>
        <dbReference type="PIRSR" id="PIRSR625705-1"/>
    </source>
</evidence>
<dbReference type="Gene3D" id="3.30.379.10">
    <property type="entry name" value="Chitobiase/beta-hexosaminidase domain 2-like"/>
    <property type="match status" value="1"/>
</dbReference>
<keyword evidence="4" id="KW-0378">Hydrolase</keyword>
<dbReference type="SUPFAM" id="SSF55545">
    <property type="entry name" value="beta-N-acetylhexosaminidase-like domain"/>
    <property type="match status" value="1"/>
</dbReference>
<protein>
    <recommendedName>
        <fullName evidence="3">beta-N-acetylhexosaminidase</fullName>
        <ecNumber evidence="3">3.2.1.52</ecNumber>
    </recommendedName>
</protein>
<evidence type="ECO:0000256" key="2">
    <source>
        <dbReference type="ARBA" id="ARBA00006285"/>
    </source>
</evidence>
<organism evidence="10 11">
    <name type="scientific">Tessaracoccus rhinocerotis</name>
    <dbReference type="NCBI Taxonomy" id="1689449"/>
    <lineage>
        <taxon>Bacteria</taxon>
        <taxon>Bacillati</taxon>
        <taxon>Actinomycetota</taxon>
        <taxon>Actinomycetes</taxon>
        <taxon>Propionibacteriales</taxon>
        <taxon>Propionibacteriaceae</taxon>
        <taxon>Tessaracoccus</taxon>
    </lineage>
</organism>
<dbReference type="InterPro" id="IPR025705">
    <property type="entry name" value="Beta_hexosaminidase_sua/sub"/>
</dbReference>
<sequence>MGRPQRAGLVPGGRGPDHHLPPLAQARPALRPADPCGRVRRPLDLPGADLPCGRGRPRPGRRSRPVPEAKGRVRRARRTGGSGGRLPRAPGTAGLDGGVGREHQDRQVRATGPQLVPQPRSLVVTAEGVLPVPVPFTVSAPGEWAGIVAELLAPGTGIRVVDVAGDAFMTVTQGEGQPSGYRLETRAEGVTVEAADLDGLVHAVATLRQLLPEHVFGPAPLPGVDLTLPFVSIADEPRFGWRGMHLDVCRHFMPLPFLYRFVDLLAAHKFNRFHLHLNDDQGWRLEVRKYPGLTEVGAVRRGTQFHHWDTDDATPVGGFYTQDQLRALDAYAKRRGVTIVPEIDFPGHVRALLAAYPQFGEGAPADVPVTFTIFPEVLHLTDETVAMVEDVLGEVLEVFHSPWIHIGGDECPTSQWEGSDAAARLATDRGLAGVEDLQPWFTAHLRNWLTRRGRTVIGWDEIIDRGPSPGAVVMSWRGGEPGRRALATGHQVIMSANVPYYFDYYQSESPDEPFAQPAICTWEAVAAFDPAAGVASEDVPNLLGVQGQLWTEFIRTPAHVEYMAFPRAAVLAEVGWSGPIDPQELEPRLRAHLRRLDAAGVNYRPLEGPHPWQAGGTGAYARPEGHGLAEGSSLQLPD</sequence>
<dbReference type="GO" id="GO:0016020">
    <property type="term" value="C:membrane"/>
    <property type="evidence" value="ECO:0007669"/>
    <property type="project" value="TreeGrafter"/>
</dbReference>
<dbReference type="InterPro" id="IPR015882">
    <property type="entry name" value="HEX_bac_N"/>
</dbReference>
<dbReference type="Pfam" id="PF02838">
    <property type="entry name" value="Glyco_hydro_20b"/>
    <property type="match status" value="1"/>
</dbReference>
<evidence type="ECO:0000259" key="8">
    <source>
        <dbReference type="Pfam" id="PF00728"/>
    </source>
</evidence>
<evidence type="ECO:0000256" key="7">
    <source>
        <dbReference type="SAM" id="MobiDB-lite"/>
    </source>
</evidence>
<dbReference type="AlphaFoldDB" id="A0A553K4I1"/>
<evidence type="ECO:0000256" key="1">
    <source>
        <dbReference type="ARBA" id="ARBA00001231"/>
    </source>
</evidence>
<name>A0A553K4I1_9ACTN</name>
<dbReference type="InterPro" id="IPR015883">
    <property type="entry name" value="Glyco_hydro_20_cat"/>
</dbReference>
<feature type="active site" description="Proton donor" evidence="6">
    <location>
        <position position="410"/>
    </location>
</feature>
<keyword evidence="11" id="KW-1185">Reference proteome</keyword>